<dbReference type="InterPro" id="IPR024420">
    <property type="entry name" value="TRAPP_III_complex_Trs85"/>
</dbReference>
<protein>
    <submittedName>
        <fullName evidence="2">Trafficking protein particle complex subunit 8</fullName>
    </submittedName>
</protein>
<evidence type="ECO:0000313" key="2">
    <source>
        <dbReference type="WBParaSite" id="L893_g25119.t1"/>
    </source>
</evidence>
<keyword evidence="1" id="KW-1185">Reference proteome</keyword>
<sequence length="613" mass="67223">MTPALGSAPRSEFAMQETWLGSAPSARVGSVARSRIGLWTDCRARIGRAQKMIEAVQSGFAPPVAVLTSEHAESICAKNRLTFADLLCPFTTVCTTVKDPNQQPVKSRFRLELRDVQRHGFLLTLTALPHVLKEAVGAAAAKGAEDWSQAYRDALFSWFESGKHEFLKSYLCSMFVVSAHEPNPLGELSRLVQLQYAQQHGNSDNTLGPRHCADPKWFIPNILKYYVLLYDISVGGDDCSAAKATFESMCKTYGEKNCYFLRINSGQDGASLPDPWRLSLETRYRGLAAGLSTARKNLLALSTPKTFDTYLHDGLSEGRDAPPIPLSSPLSVAAHHSSEPRLLSSPISTVSSAVSPHSPIFSTTSHGLSIPTLPNIENGTSSVTAPPFPSPIVEASSPESVFDFSGPHGQCLNAEDRQRVTSMIEAFVNDALVPFAEKQMRTLSENLSGRRGFSKSIFSGMRKWVGSSSTGQLGATPMTYSSESTEMQLRRLADLAFLFGLYSYAYPIYHSLRKDFATDQAWLYHAGASEMAAISKFLSEEQTIVFKDFPDHYMTSAMEYYMNSCGQNLLAVRSALLACLMFQELAAKEKVAEQRGLGKRYPSGTGFRVLCQG</sequence>
<accession>A0A1I7ZCP8</accession>
<reference evidence="2" key="1">
    <citation type="submission" date="2016-11" db="UniProtKB">
        <authorList>
            <consortium name="WormBaseParasite"/>
        </authorList>
    </citation>
    <scope>IDENTIFICATION</scope>
</reference>
<name>A0A1I7ZCP8_9BILA</name>
<dbReference type="AlphaFoldDB" id="A0A1I7ZCP8"/>
<dbReference type="PANTHER" id="PTHR12975:SF6">
    <property type="entry name" value="TRAFFICKING PROTEIN PARTICLE COMPLEX SUBUNIT 8"/>
    <property type="match status" value="1"/>
</dbReference>
<dbReference type="GO" id="GO:1990072">
    <property type="term" value="C:TRAPPIII protein complex"/>
    <property type="evidence" value="ECO:0007669"/>
    <property type="project" value="TreeGrafter"/>
</dbReference>
<dbReference type="WBParaSite" id="L893_g25119.t1">
    <property type="protein sequence ID" value="L893_g25119.t1"/>
    <property type="gene ID" value="L893_g25119"/>
</dbReference>
<evidence type="ECO:0000313" key="1">
    <source>
        <dbReference type="Proteomes" id="UP000095287"/>
    </source>
</evidence>
<proteinExistence type="predicted"/>
<dbReference type="PANTHER" id="PTHR12975">
    <property type="entry name" value="TRANSPORT PROTEIN TRAPP"/>
    <property type="match status" value="1"/>
</dbReference>
<dbReference type="Proteomes" id="UP000095287">
    <property type="component" value="Unplaced"/>
</dbReference>
<organism evidence="1 2">
    <name type="scientific">Steinernema glaseri</name>
    <dbReference type="NCBI Taxonomy" id="37863"/>
    <lineage>
        <taxon>Eukaryota</taxon>
        <taxon>Metazoa</taxon>
        <taxon>Ecdysozoa</taxon>
        <taxon>Nematoda</taxon>
        <taxon>Chromadorea</taxon>
        <taxon>Rhabditida</taxon>
        <taxon>Tylenchina</taxon>
        <taxon>Panagrolaimomorpha</taxon>
        <taxon>Strongyloidoidea</taxon>
        <taxon>Steinernematidae</taxon>
        <taxon>Steinernema</taxon>
    </lineage>
</organism>
<dbReference type="Pfam" id="PF12739">
    <property type="entry name" value="TRAPPC-Trs85"/>
    <property type="match status" value="1"/>
</dbReference>